<proteinExistence type="predicted"/>
<keyword evidence="2" id="KW-1185">Reference proteome</keyword>
<dbReference type="RefSeq" id="WP_012874393.1">
    <property type="nucleotide sequence ID" value="NC_013525.1"/>
</dbReference>
<organism evidence="1 2">
    <name type="scientific">Thermobaculum terrenum (strain ATCC BAA-798 / CCMEE 7001 / YNP1)</name>
    <dbReference type="NCBI Taxonomy" id="525904"/>
    <lineage>
        <taxon>Bacteria</taxon>
        <taxon>Bacillati</taxon>
        <taxon>Chloroflexota</taxon>
        <taxon>Chloroflexia</taxon>
        <taxon>Candidatus Thermobaculales</taxon>
        <taxon>Candidatus Thermobaculaceae</taxon>
        <taxon>Thermobaculum</taxon>
    </lineage>
</organism>
<evidence type="ECO:0000313" key="2">
    <source>
        <dbReference type="Proteomes" id="UP000000323"/>
    </source>
</evidence>
<dbReference type="SUPFAM" id="SSF50346">
    <property type="entry name" value="PRC-barrel domain"/>
    <property type="match status" value="1"/>
</dbReference>
<dbReference type="EMBL" id="CP001825">
    <property type="protein sequence ID" value="ACZ41358.1"/>
    <property type="molecule type" value="Genomic_DNA"/>
</dbReference>
<reference evidence="2" key="1">
    <citation type="journal article" date="2010" name="Stand. Genomic Sci.">
        <title>Complete genome sequence of 'Thermobaculum terrenum' type strain (YNP1).</title>
        <authorList>
            <person name="Kiss H."/>
            <person name="Cleland D."/>
            <person name="Lapidus A."/>
            <person name="Lucas S."/>
            <person name="Glavina Del Rio T."/>
            <person name="Nolan M."/>
            <person name="Tice H."/>
            <person name="Han C."/>
            <person name="Goodwin L."/>
            <person name="Pitluck S."/>
            <person name="Liolios K."/>
            <person name="Ivanova N."/>
            <person name="Mavromatis K."/>
            <person name="Ovchinnikova G."/>
            <person name="Pati A."/>
            <person name="Chen A."/>
            <person name="Palaniappan K."/>
            <person name="Land M."/>
            <person name="Hauser L."/>
            <person name="Chang Y."/>
            <person name="Jeffries C."/>
            <person name="Lu M."/>
            <person name="Brettin T."/>
            <person name="Detter J."/>
            <person name="Goker M."/>
            <person name="Tindall B."/>
            <person name="Beck B."/>
            <person name="McDermott T."/>
            <person name="Woyke T."/>
            <person name="Bristow J."/>
            <person name="Eisen J."/>
            <person name="Markowitz V."/>
            <person name="Hugenholtz P."/>
            <person name="Kyrpides N."/>
            <person name="Klenk H."/>
            <person name="Cheng J."/>
        </authorList>
    </citation>
    <scope>NUCLEOTIDE SEQUENCE [LARGE SCALE GENOMIC DNA]</scope>
    <source>
        <strain evidence="2">ATCC BAA-798 / YNP1</strain>
    </source>
</reference>
<gene>
    <name evidence="1" type="ordered locus">Tter_0437</name>
</gene>
<dbReference type="eggNOG" id="COG0806">
    <property type="taxonomic scope" value="Bacteria"/>
</dbReference>
<dbReference type="HOGENOM" id="CLU_2290377_0_0_0"/>
<name>D1CEK2_THET1</name>
<dbReference type="AlphaFoldDB" id="D1CEK2"/>
<protein>
    <submittedName>
        <fullName evidence="1">Uncharacterized protein</fullName>
    </submittedName>
</protein>
<sequence>MSQGGVIDQIREGMEVLSSDGQKLGKIKNIWYGAASGMSSAYSDEESCIEVRSGGLFSKETLYIPFREIVDVSGNNVKIKADAQTVHKNPAWHTKPSWIGQ</sequence>
<dbReference type="Gene3D" id="2.30.30.240">
    <property type="entry name" value="PRC-barrel domain"/>
    <property type="match status" value="1"/>
</dbReference>
<dbReference type="Proteomes" id="UP000000323">
    <property type="component" value="Chromosome 1"/>
</dbReference>
<dbReference type="OrthoDB" id="5513836at2"/>
<dbReference type="InterPro" id="IPR011033">
    <property type="entry name" value="PRC_barrel-like_sf"/>
</dbReference>
<dbReference type="KEGG" id="ttr:Tter_0437"/>
<accession>D1CEK2</accession>
<dbReference type="STRING" id="525904.Tter_0437"/>
<evidence type="ECO:0000313" key="1">
    <source>
        <dbReference type="EMBL" id="ACZ41358.1"/>
    </source>
</evidence>